<dbReference type="SUPFAM" id="SSF57716">
    <property type="entry name" value="Glucocorticoid receptor-like (DNA-binding domain)"/>
    <property type="match status" value="1"/>
</dbReference>
<gene>
    <name evidence="8" type="ORF">L249_6452</name>
</gene>
<comment type="caution">
    <text evidence="8">The sequence shown here is derived from an EMBL/GenBank/DDBJ whole genome shotgun (WGS) entry which is preliminary data.</text>
</comment>
<dbReference type="Proteomes" id="UP000253664">
    <property type="component" value="Unassembled WGS sequence"/>
</dbReference>
<sequence>MSPSPAASTARSGDGSKPTMSLNALLQTESFELVSFLAARLLPCPMQRLKKTDPKSQIRSKADLLARLADDFPGYNGVLHNPIADGDLDGVLRLSGNIVTSLDKIVLLRSQLLKAVPEPVVEPPARRHHPRMKPHKAVVSSHACHNCDTTDTPKWRAGPHGPRSLCNVCGLLNAKKKKRHLLRWSSRPMAN</sequence>
<keyword evidence="1" id="KW-0479">Metal-binding</keyword>
<dbReference type="InterPro" id="IPR000679">
    <property type="entry name" value="Znf_GATA"/>
</dbReference>
<organism evidence="8 9">
    <name type="scientific">Ophiocordyceps polyrhachis-furcata BCC 54312</name>
    <dbReference type="NCBI Taxonomy" id="1330021"/>
    <lineage>
        <taxon>Eukaryota</taxon>
        <taxon>Fungi</taxon>
        <taxon>Dikarya</taxon>
        <taxon>Ascomycota</taxon>
        <taxon>Pezizomycotina</taxon>
        <taxon>Sordariomycetes</taxon>
        <taxon>Hypocreomycetidae</taxon>
        <taxon>Hypocreales</taxon>
        <taxon>Ophiocordycipitaceae</taxon>
        <taxon>Ophiocordyceps</taxon>
    </lineage>
</organism>
<accession>A0A367LKC8</accession>
<evidence type="ECO:0000259" key="7">
    <source>
        <dbReference type="PROSITE" id="PS50114"/>
    </source>
</evidence>
<protein>
    <recommendedName>
        <fullName evidence="7">GATA-type domain-containing protein</fullName>
    </recommendedName>
</protein>
<dbReference type="GO" id="GO:0006355">
    <property type="term" value="P:regulation of DNA-templated transcription"/>
    <property type="evidence" value="ECO:0007669"/>
    <property type="project" value="InterPro"/>
</dbReference>
<evidence type="ECO:0000313" key="8">
    <source>
        <dbReference type="EMBL" id="RCI14712.1"/>
    </source>
</evidence>
<evidence type="ECO:0000256" key="5">
    <source>
        <dbReference type="ARBA" id="ARBA00023163"/>
    </source>
</evidence>
<dbReference type="Pfam" id="PF00320">
    <property type="entry name" value="GATA"/>
    <property type="match status" value="1"/>
</dbReference>
<dbReference type="EMBL" id="LKCN02000003">
    <property type="protein sequence ID" value="RCI14712.1"/>
    <property type="molecule type" value="Genomic_DNA"/>
</dbReference>
<dbReference type="GO" id="GO:0043565">
    <property type="term" value="F:sequence-specific DNA binding"/>
    <property type="evidence" value="ECO:0007669"/>
    <property type="project" value="InterPro"/>
</dbReference>
<evidence type="ECO:0000256" key="1">
    <source>
        <dbReference type="ARBA" id="ARBA00022723"/>
    </source>
</evidence>
<keyword evidence="4" id="KW-0805">Transcription regulation</keyword>
<reference evidence="8 9" key="1">
    <citation type="journal article" date="2015" name="BMC Genomics">
        <title>Insights from the genome of Ophiocordyceps polyrhachis-furcata to pathogenicity and host specificity in insect fungi.</title>
        <authorList>
            <person name="Wichadakul D."/>
            <person name="Kobmoo N."/>
            <person name="Ingsriswang S."/>
            <person name="Tangphatsornruang S."/>
            <person name="Chantasingh D."/>
            <person name="Luangsa-ard J.J."/>
            <person name="Eurwilaichitr L."/>
        </authorList>
    </citation>
    <scope>NUCLEOTIDE SEQUENCE [LARGE SCALE GENOMIC DNA]</scope>
    <source>
        <strain evidence="8 9">BCC 54312</strain>
    </source>
</reference>
<evidence type="ECO:0000256" key="3">
    <source>
        <dbReference type="ARBA" id="ARBA00022833"/>
    </source>
</evidence>
<keyword evidence="3" id="KW-0862">Zinc</keyword>
<dbReference type="SMART" id="SM00401">
    <property type="entry name" value="ZnF_GATA"/>
    <property type="match status" value="1"/>
</dbReference>
<dbReference type="AlphaFoldDB" id="A0A367LKC8"/>
<dbReference type="CDD" id="cd00202">
    <property type="entry name" value="ZnF_GATA"/>
    <property type="match status" value="1"/>
</dbReference>
<keyword evidence="9" id="KW-1185">Reference proteome</keyword>
<evidence type="ECO:0000256" key="4">
    <source>
        <dbReference type="ARBA" id="ARBA00023015"/>
    </source>
</evidence>
<keyword evidence="2 6" id="KW-0863">Zinc-finger</keyword>
<dbReference type="Gene3D" id="3.30.50.10">
    <property type="entry name" value="Erythroid Transcription Factor GATA-1, subunit A"/>
    <property type="match status" value="1"/>
</dbReference>
<dbReference type="InterPro" id="IPR013088">
    <property type="entry name" value="Znf_NHR/GATA"/>
</dbReference>
<evidence type="ECO:0000256" key="2">
    <source>
        <dbReference type="ARBA" id="ARBA00022771"/>
    </source>
</evidence>
<dbReference type="OrthoDB" id="2162994at2759"/>
<evidence type="ECO:0000256" key="6">
    <source>
        <dbReference type="PROSITE-ProRule" id="PRU00094"/>
    </source>
</evidence>
<evidence type="ECO:0000313" key="9">
    <source>
        <dbReference type="Proteomes" id="UP000253664"/>
    </source>
</evidence>
<dbReference type="STRING" id="1330021.A0A367LKC8"/>
<feature type="domain" description="GATA-type" evidence="7">
    <location>
        <begin position="138"/>
        <end position="172"/>
    </location>
</feature>
<proteinExistence type="predicted"/>
<dbReference type="PANTHER" id="PTHR47172:SF24">
    <property type="entry name" value="GATA ZINC FINGER DOMAIN-CONTAINING PROTEIN 14-RELATED"/>
    <property type="match status" value="1"/>
</dbReference>
<dbReference type="PANTHER" id="PTHR47172">
    <property type="entry name" value="OS01G0976800 PROTEIN"/>
    <property type="match status" value="1"/>
</dbReference>
<name>A0A367LKC8_9HYPO</name>
<dbReference type="GO" id="GO:0008270">
    <property type="term" value="F:zinc ion binding"/>
    <property type="evidence" value="ECO:0007669"/>
    <property type="project" value="UniProtKB-KW"/>
</dbReference>
<keyword evidence="5" id="KW-0804">Transcription</keyword>
<dbReference type="PROSITE" id="PS50114">
    <property type="entry name" value="GATA_ZN_FINGER_2"/>
    <property type="match status" value="1"/>
</dbReference>